<dbReference type="CDD" id="cd01894">
    <property type="entry name" value="EngA1"/>
    <property type="match status" value="1"/>
</dbReference>
<dbReference type="InterPro" id="IPR006073">
    <property type="entry name" value="GTP-bd"/>
</dbReference>
<evidence type="ECO:0000256" key="1">
    <source>
        <dbReference type="ARBA" id="ARBA00008279"/>
    </source>
</evidence>
<comment type="function">
    <text evidence="8 9 11">GTPase that plays an essential role in the late steps of ribosome biogenesis.</text>
</comment>
<dbReference type="FunFam" id="3.30.300.20:FF:000004">
    <property type="entry name" value="GTPase Der"/>
    <property type="match status" value="1"/>
</dbReference>
<dbReference type="SMART" id="SM00382">
    <property type="entry name" value="AAA"/>
    <property type="match status" value="2"/>
</dbReference>
<dbReference type="InterPro" id="IPR003593">
    <property type="entry name" value="AAA+_ATPase"/>
</dbReference>
<dbReference type="Pfam" id="PF01926">
    <property type="entry name" value="MMR_HSR1"/>
    <property type="match status" value="2"/>
</dbReference>
<comment type="subunit">
    <text evidence="9">Associates with the 50S ribosomal subunit.</text>
</comment>
<evidence type="ECO:0000256" key="4">
    <source>
        <dbReference type="ARBA" id="ARBA00022737"/>
    </source>
</evidence>
<evidence type="ECO:0000256" key="7">
    <source>
        <dbReference type="ARBA" id="ARBA00032345"/>
    </source>
</evidence>
<feature type="domain" description="EngA-type G" evidence="12">
    <location>
        <begin position="3"/>
        <end position="167"/>
    </location>
</feature>
<proteinExistence type="inferred from homology"/>
<evidence type="ECO:0000259" key="12">
    <source>
        <dbReference type="PROSITE" id="PS51712"/>
    </source>
</evidence>
<dbReference type="OrthoDB" id="9805918at2"/>
<name>Q0AXC1_SYNWW</name>
<dbReference type="InterPro" id="IPR032859">
    <property type="entry name" value="KH_dom-like"/>
</dbReference>
<evidence type="ECO:0000256" key="3">
    <source>
        <dbReference type="ARBA" id="ARBA00022517"/>
    </source>
</evidence>
<protein>
    <recommendedName>
        <fullName evidence="2 9">GTPase Der</fullName>
    </recommendedName>
    <alternativeName>
        <fullName evidence="7 9">GTP-binding protein EngA</fullName>
    </alternativeName>
</protein>
<organism evidence="13 14">
    <name type="scientific">Syntrophomonas wolfei subsp. wolfei (strain DSM 2245B / Goettingen)</name>
    <dbReference type="NCBI Taxonomy" id="335541"/>
    <lineage>
        <taxon>Bacteria</taxon>
        <taxon>Bacillati</taxon>
        <taxon>Bacillota</taxon>
        <taxon>Clostridia</taxon>
        <taxon>Eubacteriales</taxon>
        <taxon>Syntrophomonadaceae</taxon>
        <taxon>Syntrophomonas</taxon>
    </lineage>
</organism>
<sequence length="441" mass="49905">MKPVVAIVGRPNVGKSTLFNRLAGARKAIVEDIPGVTRDRLYDSSDWNGREFIIIDTGGIRFNEGDIFAREIKLQAELAIEEADVIVLVLDSREGITAEDEQVANLLRKSNKPVVLAANKVEEFKKQLDYYEFYKLGLGDPIPVSAMHGYNTNELLDAVISHFKPALEYEEEGDAIKIAIVGRPNVGKSSLVNALLGEERVIVSDVPGTTRDAIDTPFQFKGQNYLLIDTAGMRRKSRIKETTERYSVIRTLKAIERADVVLIMLDATEGVAEQDKKIAGYVHEQSRANIIVVNKWDLVEKDGQTMNRFDKDIREELKFLSYSPIMYVSALTKKRIFQVLEIVNFVAEQHHRRVNTAELNQVINEAMMLNPLPGGGGKRIKILYSTQVRVAPPTFVFFSNKPEMVHFSYLRYLENALRKNFGFEGTPIRLLLRQNTERDNC</sequence>
<keyword evidence="4 11" id="KW-0677">Repeat</keyword>
<dbReference type="NCBIfam" id="TIGR03594">
    <property type="entry name" value="GTPase_EngA"/>
    <property type="match status" value="1"/>
</dbReference>
<dbReference type="SUPFAM" id="SSF52540">
    <property type="entry name" value="P-loop containing nucleoside triphosphate hydrolases"/>
    <property type="match status" value="2"/>
</dbReference>
<feature type="binding site" evidence="9">
    <location>
        <begin position="182"/>
        <end position="189"/>
    </location>
    <ligand>
        <name>GTP</name>
        <dbReference type="ChEBI" id="CHEBI:37565"/>
        <label>2</label>
    </ligand>
</feature>
<dbReference type="PROSITE" id="PS51712">
    <property type="entry name" value="G_ENGA"/>
    <property type="match status" value="2"/>
</dbReference>
<feature type="binding site" evidence="9">
    <location>
        <begin position="56"/>
        <end position="60"/>
    </location>
    <ligand>
        <name>GTP</name>
        <dbReference type="ChEBI" id="CHEBI:37565"/>
        <label>1</label>
    </ligand>
</feature>
<evidence type="ECO:0000256" key="10">
    <source>
        <dbReference type="PROSITE-ProRule" id="PRU01049"/>
    </source>
</evidence>
<keyword evidence="5 9" id="KW-0547">Nucleotide-binding</keyword>
<evidence type="ECO:0000313" key="13">
    <source>
        <dbReference type="EMBL" id="ABI68633.1"/>
    </source>
</evidence>
<dbReference type="Gene3D" id="3.30.300.20">
    <property type="match status" value="1"/>
</dbReference>
<evidence type="ECO:0000256" key="11">
    <source>
        <dbReference type="RuleBase" id="RU004481"/>
    </source>
</evidence>
<dbReference type="KEGG" id="swo:Swol_1325"/>
<keyword evidence="14" id="KW-1185">Reference proteome</keyword>
<dbReference type="GO" id="GO:0005525">
    <property type="term" value="F:GTP binding"/>
    <property type="evidence" value="ECO:0007669"/>
    <property type="project" value="UniProtKB-UniRule"/>
</dbReference>
<feature type="binding site" evidence="9">
    <location>
        <begin position="9"/>
        <end position="16"/>
    </location>
    <ligand>
        <name>GTP</name>
        <dbReference type="ChEBI" id="CHEBI:37565"/>
        <label>1</label>
    </ligand>
</feature>
<evidence type="ECO:0000256" key="5">
    <source>
        <dbReference type="ARBA" id="ARBA00022741"/>
    </source>
</evidence>
<dbReference type="CDD" id="cd01895">
    <property type="entry name" value="EngA2"/>
    <property type="match status" value="1"/>
</dbReference>
<feature type="domain" description="EngA-type G" evidence="12">
    <location>
        <begin position="176"/>
        <end position="351"/>
    </location>
</feature>
<dbReference type="PANTHER" id="PTHR43834:SF6">
    <property type="entry name" value="GTPASE DER"/>
    <property type="match status" value="1"/>
</dbReference>
<evidence type="ECO:0000313" key="14">
    <source>
        <dbReference type="Proteomes" id="UP000001968"/>
    </source>
</evidence>
<dbReference type="GO" id="GO:0042254">
    <property type="term" value="P:ribosome biogenesis"/>
    <property type="evidence" value="ECO:0007669"/>
    <property type="project" value="UniProtKB-KW"/>
</dbReference>
<dbReference type="Pfam" id="PF14714">
    <property type="entry name" value="KH_dom-like"/>
    <property type="match status" value="1"/>
</dbReference>
<dbReference type="PANTHER" id="PTHR43834">
    <property type="entry name" value="GTPASE DER"/>
    <property type="match status" value="1"/>
</dbReference>
<dbReference type="InterPro" id="IPR015946">
    <property type="entry name" value="KH_dom-like_a/b"/>
</dbReference>
<evidence type="ECO:0000256" key="9">
    <source>
        <dbReference type="HAMAP-Rule" id="MF_00195"/>
    </source>
</evidence>
<dbReference type="InterPro" id="IPR005225">
    <property type="entry name" value="Small_GTP-bd"/>
</dbReference>
<dbReference type="Proteomes" id="UP000001968">
    <property type="component" value="Chromosome"/>
</dbReference>
<accession>Q0AXC1</accession>
<feature type="binding site" evidence="9">
    <location>
        <begin position="119"/>
        <end position="122"/>
    </location>
    <ligand>
        <name>GTP</name>
        <dbReference type="ChEBI" id="CHEBI:37565"/>
        <label>1</label>
    </ligand>
</feature>
<dbReference type="NCBIfam" id="TIGR00231">
    <property type="entry name" value="small_GTP"/>
    <property type="match status" value="2"/>
</dbReference>
<dbReference type="EMBL" id="CP000448">
    <property type="protein sequence ID" value="ABI68633.1"/>
    <property type="molecule type" value="Genomic_DNA"/>
</dbReference>
<dbReference type="Gene3D" id="3.40.50.300">
    <property type="entry name" value="P-loop containing nucleotide triphosphate hydrolases"/>
    <property type="match status" value="2"/>
</dbReference>
<dbReference type="PRINTS" id="PR00326">
    <property type="entry name" value="GTP1OBG"/>
</dbReference>
<dbReference type="InterPro" id="IPR016484">
    <property type="entry name" value="GTPase_Der"/>
</dbReference>
<evidence type="ECO:0000256" key="2">
    <source>
        <dbReference type="ARBA" id="ARBA00020953"/>
    </source>
</evidence>
<keyword evidence="6 9" id="KW-0342">GTP-binding</keyword>
<dbReference type="RefSeq" id="WP_011640733.1">
    <property type="nucleotide sequence ID" value="NC_008346.1"/>
</dbReference>
<dbReference type="HAMAP" id="MF_00195">
    <property type="entry name" value="GTPase_Der"/>
    <property type="match status" value="1"/>
</dbReference>
<reference evidence="14" key="1">
    <citation type="journal article" date="2010" name="Environ. Microbiol.">
        <title>The genome of Syntrophomonas wolfei: new insights into syntrophic metabolism and biohydrogen production.</title>
        <authorList>
            <person name="Sieber J.R."/>
            <person name="Sims D.R."/>
            <person name="Han C."/>
            <person name="Kim E."/>
            <person name="Lykidis A."/>
            <person name="Lapidus A.L."/>
            <person name="McDonnald E."/>
            <person name="Rohlin L."/>
            <person name="Culley D.E."/>
            <person name="Gunsalus R."/>
            <person name="McInerney M.J."/>
        </authorList>
    </citation>
    <scope>NUCLEOTIDE SEQUENCE [LARGE SCALE GENOMIC DNA]</scope>
    <source>
        <strain evidence="14">DSM 2245B / Goettingen</strain>
    </source>
</reference>
<dbReference type="STRING" id="335541.Swol_1325"/>
<gene>
    <name evidence="9" type="primary">der</name>
    <name evidence="13" type="ordered locus">Swol_1325</name>
</gene>
<dbReference type="AlphaFoldDB" id="Q0AXC1"/>
<dbReference type="InterPro" id="IPR031166">
    <property type="entry name" value="G_ENGA"/>
</dbReference>
<keyword evidence="3 9" id="KW-0690">Ribosome biogenesis</keyword>
<dbReference type="eggNOG" id="COG1160">
    <property type="taxonomic scope" value="Bacteria"/>
</dbReference>
<feature type="binding site" evidence="9">
    <location>
        <begin position="229"/>
        <end position="233"/>
    </location>
    <ligand>
        <name>GTP</name>
        <dbReference type="ChEBI" id="CHEBI:37565"/>
        <label>2</label>
    </ligand>
</feature>
<feature type="binding site" evidence="9">
    <location>
        <begin position="294"/>
        <end position="297"/>
    </location>
    <ligand>
        <name>GTP</name>
        <dbReference type="ChEBI" id="CHEBI:37565"/>
        <label>2</label>
    </ligand>
</feature>
<dbReference type="GO" id="GO:0043022">
    <property type="term" value="F:ribosome binding"/>
    <property type="evidence" value="ECO:0007669"/>
    <property type="project" value="TreeGrafter"/>
</dbReference>
<evidence type="ECO:0000256" key="6">
    <source>
        <dbReference type="ARBA" id="ARBA00023134"/>
    </source>
</evidence>
<comment type="similarity">
    <text evidence="1 9 10 11">Belongs to the TRAFAC class TrmE-Era-EngA-EngB-Septin-like GTPase superfamily. EngA (Der) GTPase family.</text>
</comment>
<dbReference type="PIRSF" id="PIRSF006485">
    <property type="entry name" value="GTP-binding_EngA"/>
    <property type="match status" value="1"/>
</dbReference>
<dbReference type="FunFam" id="3.40.50.300:FF:000040">
    <property type="entry name" value="GTPase Der"/>
    <property type="match status" value="1"/>
</dbReference>
<evidence type="ECO:0000256" key="8">
    <source>
        <dbReference type="ARBA" id="ARBA00053470"/>
    </source>
</evidence>
<dbReference type="InterPro" id="IPR027417">
    <property type="entry name" value="P-loop_NTPase"/>
</dbReference>
<dbReference type="FunFam" id="3.40.50.300:FF:000057">
    <property type="entry name" value="GTPase Der"/>
    <property type="match status" value="1"/>
</dbReference>
<dbReference type="HOGENOM" id="CLU_016077_6_2_9"/>